<evidence type="ECO:0000259" key="1">
    <source>
        <dbReference type="Pfam" id="PF00149"/>
    </source>
</evidence>
<feature type="domain" description="Calcineurin-like phosphoesterase" evidence="1">
    <location>
        <begin position="1"/>
        <end position="153"/>
    </location>
</feature>
<proteinExistence type="predicted"/>
<reference evidence="3" key="1">
    <citation type="journal article" date="2019" name="Int. J. Syst. Evol. Microbiol.">
        <title>The Global Catalogue of Microorganisms (GCM) 10K type strain sequencing project: providing services to taxonomists for standard genome sequencing and annotation.</title>
        <authorList>
            <consortium name="The Broad Institute Genomics Platform"/>
            <consortium name="The Broad Institute Genome Sequencing Center for Infectious Disease"/>
            <person name="Wu L."/>
            <person name="Ma J."/>
        </authorList>
    </citation>
    <scope>NUCLEOTIDE SEQUENCE [LARGE SCALE GENOMIC DNA]</scope>
    <source>
        <strain evidence="3">VKM B-3226</strain>
    </source>
</reference>
<dbReference type="InterPro" id="IPR011152">
    <property type="entry name" value="Pesterase_MJ0912"/>
</dbReference>
<dbReference type="InterPro" id="IPR050126">
    <property type="entry name" value="Ap4A_hydrolase"/>
</dbReference>
<gene>
    <name evidence="2" type="ORF">ACFOMP_13190</name>
</gene>
<evidence type="ECO:0000313" key="3">
    <source>
        <dbReference type="Proteomes" id="UP001595596"/>
    </source>
</evidence>
<name>A0ABV7RZU0_9RHOB</name>
<dbReference type="Proteomes" id="UP001595596">
    <property type="component" value="Unassembled WGS sequence"/>
</dbReference>
<dbReference type="Gene3D" id="3.60.21.10">
    <property type="match status" value="1"/>
</dbReference>
<sequence>MRLAVLSDIHANREAFAAVLEDARARGATGFAILGDIVGYGPDPEWCVDRAMRLVAEGALCLRGNHDSAIDAAESLNAQARAVIDWTRPRLSDAQRGFLAALPLTERRGEVLLVHAGAQAPRDWVYVTGPGSAAPSFRACDARLILCGHVHVPQLYSCDLRGTVRDHPPRIGEGFPLLGSRRWLAVLGAVGQPRDGVPQAGYALLDTDRNELTLRRVAYDAAAVAARLRAEGLPEALAQRLLEGR</sequence>
<dbReference type="CDD" id="cd00838">
    <property type="entry name" value="MPP_superfamily"/>
    <property type="match status" value="1"/>
</dbReference>
<keyword evidence="3" id="KW-1185">Reference proteome</keyword>
<evidence type="ECO:0000313" key="2">
    <source>
        <dbReference type="EMBL" id="MFC3570410.1"/>
    </source>
</evidence>
<dbReference type="EMBL" id="JBHRXE010000037">
    <property type="protein sequence ID" value="MFC3570410.1"/>
    <property type="molecule type" value="Genomic_DNA"/>
</dbReference>
<dbReference type="PANTHER" id="PTHR42850:SF2">
    <property type="entry name" value="BLL5683 PROTEIN"/>
    <property type="match status" value="1"/>
</dbReference>
<dbReference type="InterPro" id="IPR004843">
    <property type="entry name" value="Calcineurin-like_PHP"/>
</dbReference>
<protein>
    <submittedName>
        <fullName evidence="2">Metallophosphoesterase family protein</fullName>
    </submittedName>
</protein>
<dbReference type="RefSeq" id="WP_289893089.1">
    <property type="nucleotide sequence ID" value="NZ_JBHRXE010000037.1"/>
</dbReference>
<dbReference type="InterPro" id="IPR029052">
    <property type="entry name" value="Metallo-depent_PP-like"/>
</dbReference>
<comment type="caution">
    <text evidence="2">The sequence shown here is derived from an EMBL/GenBank/DDBJ whole genome shotgun (WGS) entry which is preliminary data.</text>
</comment>
<dbReference type="Pfam" id="PF00149">
    <property type="entry name" value="Metallophos"/>
    <property type="match status" value="1"/>
</dbReference>
<organism evidence="2 3">
    <name type="scientific">Paracoccus simplex</name>
    <dbReference type="NCBI Taxonomy" id="2086346"/>
    <lineage>
        <taxon>Bacteria</taxon>
        <taxon>Pseudomonadati</taxon>
        <taxon>Pseudomonadota</taxon>
        <taxon>Alphaproteobacteria</taxon>
        <taxon>Rhodobacterales</taxon>
        <taxon>Paracoccaceae</taxon>
        <taxon>Paracoccus</taxon>
    </lineage>
</organism>
<accession>A0ABV7RZU0</accession>
<dbReference type="PANTHER" id="PTHR42850">
    <property type="entry name" value="METALLOPHOSPHOESTERASE"/>
    <property type="match status" value="1"/>
</dbReference>
<dbReference type="SUPFAM" id="SSF56300">
    <property type="entry name" value="Metallo-dependent phosphatases"/>
    <property type="match status" value="1"/>
</dbReference>
<dbReference type="PIRSF" id="PIRSF000883">
    <property type="entry name" value="Pesterase_MJ0912"/>
    <property type="match status" value="1"/>
</dbReference>